<name>A0AAD6Q476_9ROSI</name>
<evidence type="ECO:0000313" key="1">
    <source>
        <dbReference type="EMBL" id="KAJ6976403.1"/>
    </source>
</evidence>
<protein>
    <submittedName>
        <fullName evidence="1">Uncharacterized protein</fullName>
    </submittedName>
</protein>
<evidence type="ECO:0000313" key="2">
    <source>
        <dbReference type="Proteomes" id="UP001164929"/>
    </source>
</evidence>
<gene>
    <name evidence="1" type="ORF">NC653_028509</name>
</gene>
<organism evidence="1 2">
    <name type="scientific">Populus alba x Populus x berolinensis</name>
    <dbReference type="NCBI Taxonomy" id="444605"/>
    <lineage>
        <taxon>Eukaryota</taxon>
        <taxon>Viridiplantae</taxon>
        <taxon>Streptophyta</taxon>
        <taxon>Embryophyta</taxon>
        <taxon>Tracheophyta</taxon>
        <taxon>Spermatophyta</taxon>
        <taxon>Magnoliopsida</taxon>
        <taxon>eudicotyledons</taxon>
        <taxon>Gunneridae</taxon>
        <taxon>Pentapetalae</taxon>
        <taxon>rosids</taxon>
        <taxon>fabids</taxon>
        <taxon>Malpighiales</taxon>
        <taxon>Salicaceae</taxon>
        <taxon>Saliceae</taxon>
        <taxon>Populus</taxon>
    </lineage>
</organism>
<sequence length="81" mass="8753">MEGSCEKVGTWVSGIYRNNVKLPCSYGTWTYTFQQDSLSSKQDDVGGVLGNAAAITEAAEIKWIHDKFLAPKVGVGPALFV</sequence>
<dbReference type="EMBL" id="JAQIZT010000012">
    <property type="protein sequence ID" value="KAJ6976403.1"/>
    <property type="molecule type" value="Genomic_DNA"/>
</dbReference>
<keyword evidence="2" id="KW-1185">Reference proteome</keyword>
<accession>A0AAD6Q476</accession>
<comment type="caution">
    <text evidence="1">The sequence shown here is derived from an EMBL/GenBank/DDBJ whole genome shotgun (WGS) entry which is preliminary data.</text>
</comment>
<reference evidence="1" key="1">
    <citation type="journal article" date="2023" name="Mol. Ecol. Resour.">
        <title>Chromosome-level genome assembly of a triploid poplar Populus alba 'Berolinensis'.</title>
        <authorList>
            <person name="Chen S."/>
            <person name="Yu Y."/>
            <person name="Wang X."/>
            <person name="Wang S."/>
            <person name="Zhang T."/>
            <person name="Zhou Y."/>
            <person name="He R."/>
            <person name="Meng N."/>
            <person name="Wang Y."/>
            <person name="Liu W."/>
            <person name="Liu Z."/>
            <person name="Liu J."/>
            <person name="Guo Q."/>
            <person name="Huang H."/>
            <person name="Sederoff R.R."/>
            <person name="Wang G."/>
            <person name="Qu G."/>
            <person name="Chen S."/>
        </authorList>
    </citation>
    <scope>NUCLEOTIDE SEQUENCE</scope>
    <source>
        <strain evidence="1">SC-2020</strain>
    </source>
</reference>
<dbReference type="Proteomes" id="UP001164929">
    <property type="component" value="Chromosome 12"/>
</dbReference>
<dbReference type="AlphaFoldDB" id="A0AAD6Q476"/>
<proteinExistence type="predicted"/>